<keyword evidence="1" id="KW-0812">Transmembrane</keyword>
<feature type="transmembrane region" description="Helical" evidence="1">
    <location>
        <begin position="12"/>
        <end position="34"/>
    </location>
</feature>
<accession>A0AAV9XEH4</accession>
<evidence type="ECO:0000313" key="2">
    <source>
        <dbReference type="EMBL" id="KAK6540482.1"/>
    </source>
</evidence>
<comment type="caution">
    <text evidence="2">The sequence shown here is derived from an EMBL/GenBank/DDBJ whole genome shotgun (WGS) entry which is preliminary data.</text>
</comment>
<protein>
    <submittedName>
        <fullName evidence="2">Uncharacterized protein</fullName>
    </submittedName>
</protein>
<evidence type="ECO:0000256" key="1">
    <source>
        <dbReference type="SAM" id="Phobius"/>
    </source>
</evidence>
<sequence>MANLYRWPSNWIIKWVLTLPIRIILFPILMYQVYGVALFLDQRFWILSPPGTGAPDFGDPIELLKLRVGLIYGAFTIAVTFLWILCLIAHIYPTATGWVLLLEGIRDAPLVLASLGTFLYAEYNDQTFGFIMLGFVASSTLTFGSVLWAYLKHMGFRRVGRR</sequence>
<evidence type="ECO:0000313" key="3">
    <source>
        <dbReference type="Proteomes" id="UP001365542"/>
    </source>
</evidence>
<feature type="transmembrane region" description="Helical" evidence="1">
    <location>
        <begin position="127"/>
        <end position="151"/>
    </location>
</feature>
<keyword evidence="1" id="KW-0472">Membrane</keyword>
<organism evidence="2 3">
    <name type="scientific">Orbilia ellipsospora</name>
    <dbReference type="NCBI Taxonomy" id="2528407"/>
    <lineage>
        <taxon>Eukaryota</taxon>
        <taxon>Fungi</taxon>
        <taxon>Dikarya</taxon>
        <taxon>Ascomycota</taxon>
        <taxon>Pezizomycotina</taxon>
        <taxon>Orbiliomycetes</taxon>
        <taxon>Orbiliales</taxon>
        <taxon>Orbiliaceae</taxon>
        <taxon>Orbilia</taxon>
    </lineage>
</organism>
<dbReference type="AlphaFoldDB" id="A0AAV9XEH4"/>
<dbReference type="Proteomes" id="UP001365542">
    <property type="component" value="Unassembled WGS sequence"/>
</dbReference>
<feature type="transmembrane region" description="Helical" evidence="1">
    <location>
        <begin position="70"/>
        <end position="92"/>
    </location>
</feature>
<keyword evidence="1" id="KW-1133">Transmembrane helix</keyword>
<feature type="transmembrane region" description="Helical" evidence="1">
    <location>
        <begin position="104"/>
        <end position="121"/>
    </location>
</feature>
<gene>
    <name evidence="2" type="ORF">TWF694_009272</name>
</gene>
<keyword evidence="3" id="KW-1185">Reference proteome</keyword>
<proteinExistence type="predicted"/>
<reference evidence="2 3" key="1">
    <citation type="submission" date="2019-10" db="EMBL/GenBank/DDBJ databases">
        <authorList>
            <person name="Palmer J.M."/>
        </authorList>
    </citation>
    <scope>NUCLEOTIDE SEQUENCE [LARGE SCALE GENOMIC DNA]</scope>
    <source>
        <strain evidence="2 3">TWF694</strain>
    </source>
</reference>
<dbReference type="EMBL" id="JAVHJO010000005">
    <property type="protein sequence ID" value="KAK6540482.1"/>
    <property type="molecule type" value="Genomic_DNA"/>
</dbReference>
<name>A0AAV9XEH4_9PEZI</name>